<feature type="compositionally biased region" description="Basic and acidic residues" evidence="1">
    <location>
        <begin position="134"/>
        <end position="147"/>
    </location>
</feature>
<feature type="domain" description="RNase H type-1" evidence="2">
    <location>
        <begin position="11"/>
        <end position="121"/>
    </location>
</feature>
<dbReference type="Gene3D" id="3.30.420.10">
    <property type="entry name" value="Ribonuclease H-like superfamily/Ribonuclease H"/>
    <property type="match status" value="1"/>
</dbReference>
<dbReference type="Proteomes" id="UP001157006">
    <property type="component" value="Chromosome 6"/>
</dbReference>
<dbReference type="GO" id="GO:0004523">
    <property type="term" value="F:RNA-DNA hybrid ribonuclease activity"/>
    <property type="evidence" value="ECO:0007669"/>
    <property type="project" value="InterPro"/>
</dbReference>
<evidence type="ECO:0000259" key="2">
    <source>
        <dbReference type="Pfam" id="PF13456"/>
    </source>
</evidence>
<dbReference type="InterPro" id="IPR036397">
    <property type="entry name" value="RNaseH_sf"/>
</dbReference>
<sequence length="155" mass="17763">MDVSQIEEGTWGLGVIICNSDGQIMEVKSNWMVGENNLLPAETMAMKIGLYISSDKDIKRLRIKLDCLEFVKLMNHGGDYLLTTSTRRICHRMVKMKQQLQKIDIVQIPREKKKTKHEAARICVSKSIENINNPDKHKNNRPLEDKSIMGLKAQL</sequence>
<organism evidence="3 4">
    <name type="scientific">Vicia faba</name>
    <name type="common">Broad bean</name>
    <name type="synonym">Faba vulgaris</name>
    <dbReference type="NCBI Taxonomy" id="3906"/>
    <lineage>
        <taxon>Eukaryota</taxon>
        <taxon>Viridiplantae</taxon>
        <taxon>Streptophyta</taxon>
        <taxon>Embryophyta</taxon>
        <taxon>Tracheophyta</taxon>
        <taxon>Spermatophyta</taxon>
        <taxon>Magnoliopsida</taxon>
        <taxon>eudicotyledons</taxon>
        <taxon>Gunneridae</taxon>
        <taxon>Pentapetalae</taxon>
        <taxon>rosids</taxon>
        <taxon>fabids</taxon>
        <taxon>Fabales</taxon>
        <taxon>Fabaceae</taxon>
        <taxon>Papilionoideae</taxon>
        <taxon>50 kb inversion clade</taxon>
        <taxon>NPAAA clade</taxon>
        <taxon>Hologalegina</taxon>
        <taxon>IRL clade</taxon>
        <taxon>Fabeae</taxon>
        <taxon>Vicia</taxon>
    </lineage>
</organism>
<dbReference type="Pfam" id="PF13456">
    <property type="entry name" value="RVT_3"/>
    <property type="match status" value="1"/>
</dbReference>
<dbReference type="GO" id="GO:0003676">
    <property type="term" value="F:nucleic acid binding"/>
    <property type="evidence" value="ECO:0007669"/>
    <property type="project" value="InterPro"/>
</dbReference>
<name>A0AAV1BA08_VICFA</name>
<feature type="region of interest" description="Disordered" evidence="1">
    <location>
        <begin position="130"/>
        <end position="155"/>
    </location>
</feature>
<accession>A0AAV1BA08</accession>
<dbReference type="AlphaFoldDB" id="A0AAV1BA08"/>
<reference evidence="3 4" key="1">
    <citation type="submission" date="2023-01" db="EMBL/GenBank/DDBJ databases">
        <authorList>
            <person name="Kreplak J."/>
        </authorList>
    </citation>
    <scope>NUCLEOTIDE SEQUENCE [LARGE SCALE GENOMIC DNA]</scope>
</reference>
<keyword evidence="4" id="KW-1185">Reference proteome</keyword>
<evidence type="ECO:0000313" key="4">
    <source>
        <dbReference type="Proteomes" id="UP001157006"/>
    </source>
</evidence>
<gene>
    <name evidence="3" type="ORF">VFH_VI112760</name>
</gene>
<evidence type="ECO:0000256" key="1">
    <source>
        <dbReference type="SAM" id="MobiDB-lite"/>
    </source>
</evidence>
<proteinExistence type="predicted"/>
<dbReference type="InterPro" id="IPR002156">
    <property type="entry name" value="RNaseH_domain"/>
</dbReference>
<evidence type="ECO:0000313" key="3">
    <source>
        <dbReference type="EMBL" id="CAI8618219.1"/>
    </source>
</evidence>
<protein>
    <recommendedName>
        <fullName evidence="2">RNase H type-1 domain-containing protein</fullName>
    </recommendedName>
</protein>
<dbReference type="EMBL" id="OX451741">
    <property type="protein sequence ID" value="CAI8618219.1"/>
    <property type="molecule type" value="Genomic_DNA"/>
</dbReference>